<comment type="subunit">
    <text evidence="12">Component of the replication restart primosome.</text>
</comment>
<keyword evidence="16" id="KW-1185">Reference proteome</keyword>
<evidence type="ECO:0000256" key="9">
    <source>
        <dbReference type="ARBA" id="ARBA00023125"/>
    </source>
</evidence>
<dbReference type="GO" id="GO:0005524">
    <property type="term" value="F:ATP binding"/>
    <property type="evidence" value="ECO:0007669"/>
    <property type="project" value="UniProtKB-UniRule"/>
</dbReference>
<dbReference type="EMBL" id="LT629973">
    <property type="protein sequence ID" value="SEH94679.1"/>
    <property type="molecule type" value="Genomic_DNA"/>
</dbReference>
<dbReference type="GO" id="GO:0016887">
    <property type="term" value="F:ATP hydrolysis activity"/>
    <property type="evidence" value="ECO:0007669"/>
    <property type="project" value="RHEA"/>
</dbReference>
<evidence type="ECO:0000256" key="10">
    <source>
        <dbReference type="ARBA" id="ARBA00023235"/>
    </source>
</evidence>
<dbReference type="STRING" id="1679444.PYTT_1975"/>
<keyword evidence="1 12" id="KW-0639">Primosome</keyword>
<dbReference type="InterPro" id="IPR011545">
    <property type="entry name" value="DEAD/DEAH_box_helicase_dom"/>
</dbReference>
<dbReference type="Gene3D" id="3.40.50.300">
    <property type="entry name" value="P-loop containing nucleotide triphosphate hydrolases"/>
    <property type="match status" value="2"/>
</dbReference>
<dbReference type="Pfam" id="PF00271">
    <property type="entry name" value="Helicase_C"/>
    <property type="match status" value="1"/>
</dbReference>
<dbReference type="SMART" id="SM00490">
    <property type="entry name" value="HELICc"/>
    <property type="match status" value="1"/>
</dbReference>
<dbReference type="GO" id="GO:0006310">
    <property type="term" value="P:DNA recombination"/>
    <property type="evidence" value="ECO:0007669"/>
    <property type="project" value="InterPro"/>
</dbReference>
<dbReference type="FunFam" id="3.40.50.300:FF:000489">
    <property type="entry name" value="Primosome assembly protein PriA"/>
    <property type="match status" value="1"/>
</dbReference>
<feature type="domain" description="Helicase ATP-binding" evidence="13">
    <location>
        <begin position="229"/>
        <end position="398"/>
    </location>
</feature>
<dbReference type="InterPro" id="IPR001650">
    <property type="entry name" value="Helicase_C-like"/>
</dbReference>
<dbReference type="RefSeq" id="WP_245741027.1">
    <property type="nucleotide sequence ID" value="NZ_LIGX01000023.1"/>
</dbReference>
<organism evidence="15 16">
    <name type="scientific">Akkermansia glycaniphila</name>
    <dbReference type="NCBI Taxonomy" id="1679444"/>
    <lineage>
        <taxon>Bacteria</taxon>
        <taxon>Pseudomonadati</taxon>
        <taxon>Verrucomicrobiota</taxon>
        <taxon>Verrucomicrobiia</taxon>
        <taxon>Verrucomicrobiales</taxon>
        <taxon>Akkermansiaceae</taxon>
        <taxon>Akkermansia</taxon>
    </lineage>
</organism>
<dbReference type="NCBIfam" id="TIGR00595">
    <property type="entry name" value="priA"/>
    <property type="match status" value="1"/>
</dbReference>
<accession>A0A1C7PBS5</accession>
<evidence type="ECO:0000256" key="4">
    <source>
        <dbReference type="ARBA" id="ARBA00022741"/>
    </source>
</evidence>
<dbReference type="PROSITE" id="PS51192">
    <property type="entry name" value="HELICASE_ATP_BIND_1"/>
    <property type="match status" value="1"/>
</dbReference>
<dbReference type="EC" id="5.6.2.4" evidence="12"/>
<protein>
    <recommendedName>
        <fullName evidence="12">Replication restart protein PriA</fullName>
    </recommendedName>
    <alternativeName>
        <fullName evidence="12">ATP-dependent DNA helicase PriA</fullName>
        <ecNumber evidence="12">5.6.2.4</ecNumber>
    </alternativeName>
    <alternativeName>
        <fullName evidence="12">DNA 3'-5' helicase PriA</fullName>
    </alternativeName>
</protein>
<dbReference type="GO" id="GO:0006270">
    <property type="term" value="P:DNA replication initiation"/>
    <property type="evidence" value="ECO:0007669"/>
    <property type="project" value="TreeGrafter"/>
</dbReference>
<keyword evidence="2 12" id="KW-0235">DNA replication</keyword>
<dbReference type="Pfam" id="PF18074">
    <property type="entry name" value="PriA_C"/>
    <property type="match status" value="1"/>
</dbReference>
<keyword evidence="4 12" id="KW-0547">Nucleotide-binding</keyword>
<evidence type="ECO:0000256" key="6">
    <source>
        <dbReference type="ARBA" id="ARBA00022806"/>
    </source>
</evidence>
<dbReference type="InterPro" id="IPR027417">
    <property type="entry name" value="P-loop_NTPase"/>
</dbReference>
<dbReference type="HAMAP" id="MF_00983">
    <property type="entry name" value="PriA"/>
    <property type="match status" value="1"/>
</dbReference>
<evidence type="ECO:0000256" key="5">
    <source>
        <dbReference type="ARBA" id="ARBA00022801"/>
    </source>
</evidence>
<dbReference type="CDD" id="cd17929">
    <property type="entry name" value="DEXHc_priA"/>
    <property type="match status" value="1"/>
</dbReference>
<evidence type="ECO:0000313" key="15">
    <source>
        <dbReference type="EMBL" id="SEH94679.1"/>
    </source>
</evidence>
<evidence type="ECO:0000256" key="12">
    <source>
        <dbReference type="HAMAP-Rule" id="MF_00983"/>
    </source>
</evidence>
<evidence type="ECO:0000256" key="3">
    <source>
        <dbReference type="ARBA" id="ARBA00022723"/>
    </source>
</evidence>
<proteinExistence type="inferred from homology"/>
<dbReference type="InterPro" id="IPR040498">
    <property type="entry name" value="PriA_CRR"/>
</dbReference>
<comment type="cofactor">
    <cofactor evidence="12">
        <name>Zn(2+)</name>
        <dbReference type="ChEBI" id="CHEBI:29105"/>
    </cofactor>
    <text evidence="12">Binds 2 zinc ions per subunit.</text>
</comment>
<dbReference type="InterPro" id="IPR041236">
    <property type="entry name" value="PriA_C"/>
</dbReference>
<sequence>MQTPQQQNLFDEPAVRAARILIDGASDLVFDYAIPPGIEGILPGCRVEIPLRHHTATGTVLEITEPQDTWAGSLKLIRRLIAPEPLISAPLMEMARWASQYYAAPIEQFIRCIVPEPVRQEKHSEKTHKVVRLLAKPSQEDETRLNKRAPRQASILHLLAESPDRTLTLKELGGTAALTPCRALEKQGYLTITEEEQHRDPSAGEDYLPTSALKLNEEQEQALKAVVADIEHADKKPILLQGVTGSGKTEVYLQAVEHTVRQGKSALILVPEISLTPQTLQRFKSRFSSLPGSVAILHSSLSDGERFDEWHSIREGTARIAIGPRSAVFAPLRNLGLIIVDEEHDGSYKQESAPRYQGRDLAVLRAKLEGATVVLGSATPSLETLHNARTGKYATLRLDRRADGQTLPLIRILDMRTEAKDKKYAGVLSERLRMAIDKRLARGEQTILLLNRRGFARSLQCPDCGHNVTCAHCALPLTYHITEDRLICHLCGYRAIVPRECPECRSSNILLQGFGTQKVEAILNRAFPQARLQRIDADISRRKNAVRDILGQFRARKLDILLGTQMIAKGLDFPGVTLVGVLNADLGLCIPDLRASERTFQLLTQVAGRAGRGDLDGEVIIQTFTPHAAAIQFARRHDTDGFADQELDLRRQFEHPPYVHLAVLTLRSTKEELAEYSMHTLYRRLVKNLPPDILVSEPAPAPIPKAYGQYRFQSTIKSHSARRIATCVSQEIAAMNAGDDIIITLDIDAYSFM</sequence>
<keyword evidence="7 12" id="KW-0862">Zinc</keyword>
<feature type="binding site" evidence="12">
    <location>
        <position position="470"/>
    </location>
    <ligand>
        <name>Zn(2+)</name>
        <dbReference type="ChEBI" id="CHEBI:29105"/>
        <label>2</label>
    </ligand>
</feature>
<dbReference type="KEGG" id="agl:PYTT_1975"/>
<reference evidence="16" key="1">
    <citation type="submission" date="2016-09" db="EMBL/GenBank/DDBJ databases">
        <authorList>
            <person name="Koehorst J."/>
        </authorList>
    </citation>
    <scope>NUCLEOTIDE SEQUENCE [LARGE SCALE GENOMIC DNA]</scope>
</reference>
<feature type="domain" description="Helicase C-terminal" evidence="14">
    <location>
        <begin position="482"/>
        <end position="650"/>
    </location>
</feature>
<evidence type="ECO:0000313" key="16">
    <source>
        <dbReference type="Proteomes" id="UP000176204"/>
    </source>
</evidence>
<dbReference type="InterPro" id="IPR014001">
    <property type="entry name" value="Helicase_ATP-bd"/>
</dbReference>
<dbReference type="GO" id="GO:0008270">
    <property type="term" value="F:zinc ion binding"/>
    <property type="evidence" value="ECO:0007669"/>
    <property type="project" value="UniProtKB-UniRule"/>
</dbReference>
<feature type="binding site" evidence="12">
    <location>
        <position position="501"/>
    </location>
    <ligand>
        <name>Zn(2+)</name>
        <dbReference type="ChEBI" id="CHEBI:29105"/>
        <label>1</label>
    </ligand>
</feature>
<evidence type="ECO:0000256" key="1">
    <source>
        <dbReference type="ARBA" id="ARBA00022515"/>
    </source>
</evidence>
<name>A0A1C7PBS5_9BACT</name>
<keyword evidence="6 12" id="KW-0347">Helicase</keyword>
<dbReference type="Proteomes" id="UP000176204">
    <property type="component" value="Chromosome I"/>
</dbReference>
<comment type="catalytic activity">
    <reaction evidence="12">
        <text>Couples ATP hydrolysis with the unwinding of duplex DNA by translocating in the 3'-5' direction.</text>
        <dbReference type="EC" id="5.6.2.4"/>
    </reaction>
</comment>
<evidence type="ECO:0000256" key="7">
    <source>
        <dbReference type="ARBA" id="ARBA00022833"/>
    </source>
</evidence>
<comment type="catalytic activity">
    <reaction evidence="11 12">
        <text>ATP + H2O = ADP + phosphate + H(+)</text>
        <dbReference type="Rhea" id="RHEA:13065"/>
        <dbReference type="ChEBI" id="CHEBI:15377"/>
        <dbReference type="ChEBI" id="CHEBI:15378"/>
        <dbReference type="ChEBI" id="CHEBI:30616"/>
        <dbReference type="ChEBI" id="CHEBI:43474"/>
        <dbReference type="ChEBI" id="CHEBI:456216"/>
        <dbReference type="EC" id="5.6.2.4"/>
    </reaction>
</comment>
<dbReference type="AlphaFoldDB" id="A0A1C7PBS5"/>
<feature type="binding site" evidence="12">
    <location>
        <position position="491"/>
    </location>
    <ligand>
        <name>Zn(2+)</name>
        <dbReference type="ChEBI" id="CHEBI:29105"/>
        <label>2</label>
    </ligand>
</feature>
<feature type="binding site" evidence="12">
    <location>
        <position position="461"/>
    </location>
    <ligand>
        <name>Zn(2+)</name>
        <dbReference type="ChEBI" id="CHEBI:29105"/>
        <label>1</label>
    </ligand>
</feature>
<evidence type="ECO:0000256" key="2">
    <source>
        <dbReference type="ARBA" id="ARBA00022705"/>
    </source>
</evidence>
<keyword evidence="8 12" id="KW-0067">ATP-binding</keyword>
<evidence type="ECO:0000256" key="8">
    <source>
        <dbReference type="ARBA" id="ARBA00022840"/>
    </source>
</evidence>
<dbReference type="InterPro" id="IPR042115">
    <property type="entry name" value="PriA_3primeBD_sf"/>
</dbReference>
<dbReference type="GO" id="GO:0006269">
    <property type="term" value="P:DNA replication, synthesis of primer"/>
    <property type="evidence" value="ECO:0007669"/>
    <property type="project" value="UniProtKB-KW"/>
</dbReference>
<dbReference type="InterPro" id="IPR041222">
    <property type="entry name" value="PriA_3primeBD"/>
</dbReference>
<dbReference type="PATRIC" id="fig|1679444.3.peg.589"/>
<gene>
    <name evidence="12" type="primary">priA</name>
    <name evidence="15" type="ORF">PYTT_1975</name>
</gene>
<dbReference type="PROSITE" id="PS51194">
    <property type="entry name" value="HELICASE_CTER"/>
    <property type="match status" value="1"/>
</dbReference>
<comment type="function">
    <text evidence="12">Initiates the restart of stalled replication forks, which reloads the replicative helicase on sites other than the origin of replication. Recognizes and binds to abandoned replication forks and remodels them to uncover a helicase loading site. Promotes assembly of the primosome at these replication forks.</text>
</comment>
<evidence type="ECO:0000259" key="14">
    <source>
        <dbReference type="PROSITE" id="PS51194"/>
    </source>
</evidence>
<dbReference type="Gene3D" id="3.40.1440.60">
    <property type="entry name" value="PriA, 3(prime) DNA-binding domain"/>
    <property type="match status" value="1"/>
</dbReference>
<dbReference type="Pfam" id="PF18319">
    <property type="entry name" value="Zn_ribbon_PriA"/>
    <property type="match status" value="1"/>
</dbReference>
<dbReference type="SUPFAM" id="SSF52540">
    <property type="entry name" value="P-loop containing nucleoside triphosphate hydrolases"/>
    <property type="match status" value="2"/>
</dbReference>
<keyword evidence="10 12" id="KW-0413">Isomerase</keyword>
<dbReference type="Pfam" id="PF00270">
    <property type="entry name" value="DEAD"/>
    <property type="match status" value="1"/>
</dbReference>
<dbReference type="InterPro" id="IPR005259">
    <property type="entry name" value="PriA"/>
</dbReference>
<dbReference type="GO" id="GO:1990077">
    <property type="term" value="C:primosome complex"/>
    <property type="evidence" value="ECO:0007669"/>
    <property type="project" value="UniProtKB-UniRule"/>
</dbReference>
<dbReference type="SMART" id="SM00487">
    <property type="entry name" value="DEXDc"/>
    <property type="match status" value="1"/>
</dbReference>
<keyword evidence="3 12" id="KW-0479">Metal-binding</keyword>
<dbReference type="GO" id="GO:0006302">
    <property type="term" value="P:double-strand break repair"/>
    <property type="evidence" value="ECO:0007669"/>
    <property type="project" value="InterPro"/>
</dbReference>
<feature type="binding site" evidence="12">
    <location>
        <position position="504"/>
    </location>
    <ligand>
        <name>Zn(2+)</name>
        <dbReference type="ChEBI" id="CHEBI:29105"/>
        <label>1</label>
    </ligand>
</feature>
<dbReference type="Pfam" id="PF17764">
    <property type="entry name" value="PriA_3primeBD"/>
    <property type="match status" value="1"/>
</dbReference>
<comment type="similarity">
    <text evidence="12">Belongs to the helicase family. PriA subfamily.</text>
</comment>
<dbReference type="CDD" id="cd18804">
    <property type="entry name" value="SF2_C_priA"/>
    <property type="match status" value="1"/>
</dbReference>
<dbReference type="PANTHER" id="PTHR30580">
    <property type="entry name" value="PRIMOSOMAL PROTEIN N"/>
    <property type="match status" value="1"/>
</dbReference>
<feature type="binding site" evidence="12">
    <location>
        <position position="464"/>
    </location>
    <ligand>
        <name>Zn(2+)</name>
        <dbReference type="ChEBI" id="CHEBI:29105"/>
        <label>1</label>
    </ligand>
</feature>
<feature type="binding site" evidence="12">
    <location>
        <position position="473"/>
    </location>
    <ligand>
        <name>Zn(2+)</name>
        <dbReference type="ChEBI" id="CHEBI:29105"/>
        <label>2</label>
    </ligand>
</feature>
<keyword evidence="9 12" id="KW-0238">DNA-binding</keyword>
<dbReference type="PANTHER" id="PTHR30580:SF0">
    <property type="entry name" value="PRIMOSOMAL PROTEIN N"/>
    <property type="match status" value="1"/>
</dbReference>
<feature type="binding site" evidence="12">
    <location>
        <position position="488"/>
    </location>
    <ligand>
        <name>Zn(2+)</name>
        <dbReference type="ChEBI" id="CHEBI:29105"/>
        <label>2</label>
    </ligand>
</feature>
<evidence type="ECO:0000259" key="13">
    <source>
        <dbReference type="PROSITE" id="PS51192"/>
    </source>
</evidence>
<dbReference type="GO" id="GO:0003677">
    <property type="term" value="F:DNA binding"/>
    <property type="evidence" value="ECO:0007669"/>
    <property type="project" value="UniProtKB-UniRule"/>
</dbReference>
<dbReference type="GO" id="GO:0043138">
    <property type="term" value="F:3'-5' DNA helicase activity"/>
    <property type="evidence" value="ECO:0007669"/>
    <property type="project" value="UniProtKB-EC"/>
</dbReference>
<evidence type="ECO:0000256" key="11">
    <source>
        <dbReference type="ARBA" id="ARBA00048988"/>
    </source>
</evidence>
<keyword evidence="5 12" id="KW-0378">Hydrolase</keyword>